<comment type="subcellular location">
    <subcellularLocation>
        <location evidence="2">Cell membrane</location>
        <topology evidence="2">Multi-pass membrane protein</topology>
    </subcellularLocation>
</comment>
<keyword evidence="12 18" id="KW-0548">Nucleotidyltransferase</keyword>
<evidence type="ECO:0000313" key="21">
    <source>
        <dbReference type="Proteomes" id="UP000245708"/>
    </source>
</evidence>
<dbReference type="GO" id="GO:0004605">
    <property type="term" value="F:phosphatidate cytidylyltransferase activity"/>
    <property type="evidence" value="ECO:0007669"/>
    <property type="project" value="UniProtKB-EC"/>
</dbReference>
<gene>
    <name evidence="20" type="ORF">C7455_101728</name>
</gene>
<keyword evidence="15 19" id="KW-0472">Membrane</keyword>
<accession>A0A316GPZ7</accession>
<keyword evidence="21" id="KW-1185">Reference proteome</keyword>
<evidence type="ECO:0000256" key="5">
    <source>
        <dbReference type="ARBA" id="ARBA00010185"/>
    </source>
</evidence>
<evidence type="ECO:0000256" key="4">
    <source>
        <dbReference type="ARBA" id="ARBA00005189"/>
    </source>
</evidence>
<evidence type="ECO:0000256" key="9">
    <source>
        <dbReference type="ARBA" id="ARBA00022516"/>
    </source>
</evidence>
<reference evidence="20 21" key="1">
    <citation type="submission" date="2018-05" db="EMBL/GenBank/DDBJ databases">
        <title>Genomic Encyclopedia of Type Strains, Phase IV (KMG-IV): sequencing the most valuable type-strain genomes for metagenomic binning, comparative biology and taxonomic classification.</title>
        <authorList>
            <person name="Goeker M."/>
        </authorList>
    </citation>
    <scope>NUCLEOTIDE SEQUENCE [LARGE SCALE GENOMIC DNA]</scope>
    <source>
        <strain evidence="20 21">DSM 16097</strain>
    </source>
</reference>
<keyword evidence="16" id="KW-0594">Phospholipid biosynthesis</keyword>
<feature type="transmembrane region" description="Helical" evidence="19">
    <location>
        <begin position="168"/>
        <end position="186"/>
    </location>
</feature>
<feature type="transmembrane region" description="Helical" evidence="19">
    <location>
        <begin position="129"/>
        <end position="148"/>
    </location>
</feature>
<evidence type="ECO:0000256" key="17">
    <source>
        <dbReference type="ARBA" id="ARBA00023264"/>
    </source>
</evidence>
<keyword evidence="11 18" id="KW-0812">Transmembrane</keyword>
<dbReference type="Pfam" id="PF01148">
    <property type="entry name" value="CTP_transf_1"/>
    <property type="match status" value="1"/>
</dbReference>
<keyword evidence="10 18" id="KW-0808">Transferase</keyword>
<dbReference type="PANTHER" id="PTHR46382:SF1">
    <property type="entry name" value="PHOSPHATIDATE CYTIDYLYLTRANSFERASE"/>
    <property type="match status" value="1"/>
</dbReference>
<evidence type="ECO:0000256" key="16">
    <source>
        <dbReference type="ARBA" id="ARBA00023209"/>
    </source>
</evidence>
<keyword evidence="13 19" id="KW-1133">Transmembrane helix</keyword>
<evidence type="ECO:0000256" key="10">
    <source>
        <dbReference type="ARBA" id="ARBA00022679"/>
    </source>
</evidence>
<organism evidence="20 21">
    <name type="scientific">Roseicyclus mahoneyensis</name>
    <dbReference type="NCBI Taxonomy" id="164332"/>
    <lineage>
        <taxon>Bacteria</taxon>
        <taxon>Pseudomonadati</taxon>
        <taxon>Pseudomonadota</taxon>
        <taxon>Alphaproteobacteria</taxon>
        <taxon>Rhodobacterales</taxon>
        <taxon>Roseobacteraceae</taxon>
        <taxon>Roseicyclus</taxon>
    </lineage>
</organism>
<keyword evidence="9" id="KW-0444">Lipid biosynthesis</keyword>
<comment type="caution">
    <text evidence="20">The sequence shown here is derived from an EMBL/GenBank/DDBJ whole genome shotgun (WGS) entry which is preliminary data.</text>
</comment>
<comment type="catalytic activity">
    <reaction evidence="1 18">
        <text>a 1,2-diacyl-sn-glycero-3-phosphate + CTP + H(+) = a CDP-1,2-diacyl-sn-glycerol + diphosphate</text>
        <dbReference type="Rhea" id="RHEA:16229"/>
        <dbReference type="ChEBI" id="CHEBI:15378"/>
        <dbReference type="ChEBI" id="CHEBI:33019"/>
        <dbReference type="ChEBI" id="CHEBI:37563"/>
        <dbReference type="ChEBI" id="CHEBI:58332"/>
        <dbReference type="ChEBI" id="CHEBI:58608"/>
        <dbReference type="EC" id="2.7.7.41"/>
    </reaction>
</comment>
<comment type="pathway">
    <text evidence="4">Lipid metabolism.</text>
</comment>
<proteinExistence type="inferred from homology"/>
<evidence type="ECO:0000256" key="6">
    <source>
        <dbReference type="ARBA" id="ARBA00012487"/>
    </source>
</evidence>
<feature type="transmembrane region" description="Helical" evidence="19">
    <location>
        <begin position="12"/>
        <end position="30"/>
    </location>
</feature>
<evidence type="ECO:0000256" key="3">
    <source>
        <dbReference type="ARBA" id="ARBA00005119"/>
    </source>
</evidence>
<evidence type="ECO:0000256" key="8">
    <source>
        <dbReference type="ARBA" id="ARBA00022475"/>
    </source>
</evidence>
<name>A0A316GPZ7_9RHOB</name>
<dbReference type="GO" id="GO:0016024">
    <property type="term" value="P:CDP-diacylglycerol biosynthetic process"/>
    <property type="evidence" value="ECO:0007669"/>
    <property type="project" value="UniProtKB-UniPathway"/>
</dbReference>
<comment type="similarity">
    <text evidence="5 18">Belongs to the CDS family.</text>
</comment>
<dbReference type="PANTHER" id="PTHR46382">
    <property type="entry name" value="PHOSPHATIDATE CYTIDYLYLTRANSFERASE"/>
    <property type="match status" value="1"/>
</dbReference>
<feature type="transmembrane region" description="Helical" evidence="19">
    <location>
        <begin position="36"/>
        <end position="57"/>
    </location>
</feature>
<evidence type="ECO:0000256" key="18">
    <source>
        <dbReference type="RuleBase" id="RU003938"/>
    </source>
</evidence>
<keyword evidence="17" id="KW-1208">Phospholipid metabolism</keyword>
<dbReference type="UniPathway" id="UPA00557">
    <property type="reaction ID" value="UER00614"/>
</dbReference>
<feature type="transmembrane region" description="Helical" evidence="19">
    <location>
        <begin position="78"/>
        <end position="99"/>
    </location>
</feature>
<evidence type="ECO:0000313" key="20">
    <source>
        <dbReference type="EMBL" id="PWK62698.1"/>
    </source>
</evidence>
<keyword evidence="14" id="KW-0443">Lipid metabolism</keyword>
<dbReference type="InterPro" id="IPR000374">
    <property type="entry name" value="PC_trans"/>
</dbReference>
<dbReference type="EMBL" id="QGGW01000001">
    <property type="protein sequence ID" value="PWK62698.1"/>
    <property type="molecule type" value="Genomic_DNA"/>
</dbReference>
<comment type="pathway">
    <text evidence="3 18">Phospholipid metabolism; CDP-diacylglycerol biosynthesis; CDP-diacylglycerol from sn-glycerol 3-phosphate: step 3/3.</text>
</comment>
<dbReference type="PROSITE" id="PS01315">
    <property type="entry name" value="CDS"/>
    <property type="match status" value="1"/>
</dbReference>
<evidence type="ECO:0000256" key="2">
    <source>
        <dbReference type="ARBA" id="ARBA00004651"/>
    </source>
</evidence>
<feature type="transmembrane region" description="Helical" evidence="19">
    <location>
        <begin position="105"/>
        <end position="122"/>
    </location>
</feature>
<dbReference type="EC" id="2.7.7.41" evidence="6 18"/>
<evidence type="ECO:0000256" key="15">
    <source>
        <dbReference type="ARBA" id="ARBA00023136"/>
    </source>
</evidence>
<dbReference type="GO" id="GO:0005886">
    <property type="term" value="C:plasma membrane"/>
    <property type="evidence" value="ECO:0007669"/>
    <property type="project" value="UniProtKB-SubCell"/>
</dbReference>
<evidence type="ECO:0000256" key="7">
    <source>
        <dbReference type="ARBA" id="ARBA00019373"/>
    </source>
</evidence>
<evidence type="ECO:0000256" key="1">
    <source>
        <dbReference type="ARBA" id="ARBA00001698"/>
    </source>
</evidence>
<dbReference type="RefSeq" id="WP_109665499.1">
    <property type="nucleotide sequence ID" value="NZ_QGGW01000001.1"/>
</dbReference>
<evidence type="ECO:0000256" key="14">
    <source>
        <dbReference type="ARBA" id="ARBA00023098"/>
    </source>
</evidence>
<evidence type="ECO:0000256" key="12">
    <source>
        <dbReference type="ARBA" id="ARBA00022695"/>
    </source>
</evidence>
<dbReference type="OrthoDB" id="9799199at2"/>
<sequence length="263" mass="27227">MSLARDSFADLATRMATSLALAVVGLTAVWAGGWWFTGLVVVIVATLVWELVGMLGGGPRRALVLGGMAGAAILASKLLPPGIALPILLAVAIAGIGVLERNRTLFLVMTSVILLAGFGLILHRDGFGLTWMLWLVLLVAATDTLGYFAGRVLGGPKFWPAVSPKKTWSGTVAGWIGAGLIGWGFMSLTGSGVELIGISVALSMASQMGDIAESAVKRRMGVKDSSNLLPGHGGVYDRFDGLLGAAFLLVIVESVTAFPPSPV</sequence>
<dbReference type="Proteomes" id="UP000245708">
    <property type="component" value="Unassembled WGS sequence"/>
</dbReference>
<evidence type="ECO:0000256" key="19">
    <source>
        <dbReference type="SAM" id="Phobius"/>
    </source>
</evidence>
<dbReference type="AlphaFoldDB" id="A0A316GPZ7"/>
<evidence type="ECO:0000256" key="13">
    <source>
        <dbReference type="ARBA" id="ARBA00022989"/>
    </source>
</evidence>
<protein>
    <recommendedName>
        <fullName evidence="7 18">Phosphatidate cytidylyltransferase</fullName>
        <ecNumber evidence="6 18">2.7.7.41</ecNumber>
    </recommendedName>
</protein>
<evidence type="ECO:0000256" key="11">
    <source>
        <dbReference type="ARBA" id="ARBA00022692"/>
    </source>
</evidence>
<keyword evidence="8" id="KW-1003">Cell membrane</keyword>